<gene>
    <name evidence="1" type="ORF">BRAFLDRAFT_85005</name>
</gene>
<dbReference type="InParanoid" id="C3ZGZ8"/>
<sequence length="263" mass="29105">MISTFAVPSFDRGHHDNDNNDRYGSSSIIYANVIFRGSRRPSSTWLLPLQDGDRTAPRKTASSSGVKLAGFQLRWFDKTPGAYRAGVAESKFEHKFAVGKSMTQLKCLFCTSTKQYKLQNGNLLTEDQNVQIRVHGRTACDGYTTGRCKISGEKELAGKFNCVAILRMTRKNLLLVCSVQGDRWFLSDIPHDIPPLHHGKEHPPIVIATGGTVTSVTGSLLLISTCQEESYCEDSADSSHMNTIHNRRGKLEELSTTGMSYEG</sequence>
<protein>
    <submittedName>
        <fullName evidence="1">Uncharacterized protein</fullName>
    </submittedName>
</protein>
<dbReference type="AlphaFoldDB" id="C3ZGZ8"/>
<accession>C3ZGZ8</accession>
<organism>
    <name type="scientific">Branchiostoma floridae</name>
    <name type="common">Florida lancelet</name>
    <name type="synonym">Amphioxus</name>
    <dbReference type="NCBI Taxonomy" id="7739"/>
    <lineage>
        <taxon>Eukaryota</taxon>
        <taxon>Metazoa</taxon>
        <taxon>Chordata</taxon>
        <taxon>Cephalochordata</taxon>
        <taxon>Leptocardii</taxon>
        <taxon>Amphioxiformes</taxon>
        <taxon>Branchiostomatidae</taxon>
        <taxon>Branchiostoma</taxon>
    </lineage>
</organism>
<reference evidence="1" key="1">
    <citation type="journal article" date="2008" name="Nature">
        <title>The amphioxus genome and the evolution of the chordate karyotype.</title>
        <authorList>
            <consortium name="US DOE Joint Genome Institute (JGI-PGF)"/>
            <person name="Putnam N.H."/>
            <person name="Butts T."/>
            <person name="Ferrier D.E.K."/>
            <person name="Furlong R.F."/>
            <person name="Hellsten U."/>
            <person name="Kawashima T."/>
            <person name="Robinson-Rechavi M."/>
            <person name="Shoguchi E."/>
            <person name="Terry A."/>
            <person name="Yu J.-K."/>
            <person name="Benito-Gutierrez E.L."/>
            <person name="Dubchak I."/>
            <person name="Garcia-Fernandez J."/>
            <person name="Gibson-Brown J.J."/>
            <person name="Grigoriev I.V."/>
            <person name="Horton A.C."/>
            <person name="de Jong P.J."/>
            <person name="Jurka J."/>
            <person name="Kapitonov V.V."/>
            <person name="Kohara Y."/>
            <person name="Kuroki Y."/>
            <person name="Lindquist E."/>
            <person name="Lucas S."/>
            <person name="Osoegawa K."/>
            <person name="Pennacchio L.A."/>
            <person name="Salamov A.A."/>
            <person name="Satou Y."/>
            <person name="Sauka-Spengler T."/>
            <person name="Schmutz J."/>
            <person name="Shin-I T."/>
            <person name="Toyoda A."/>
            <person name="Bronner-Fraser M."/>
            <person name="Fujiyama A."/>
            <person name="Holland L.Z."/>
            <person name="Holland P.W.H."/>
            <person name="Satoh N."/>
            <person name="Rokhsar D.S."/>
        </authorList>
    </citation>
    <scope>NUCLEOTIDE SEQUENCE [LARGE SCALE GENOMIC DNA]</scope>
    <source>
        <strain evidence="1">S238N-H82</strain>
        <tissue evidence="1">Testes</tissue>
    </source>
</reference>
<dbReference type="EMBL" id="GG666621">
    <property type="protein sequence ID" value="EEN48145.1"/>
    <property type="molecule type" value="Genomic_DNA"/>
</dbReference>
<evidence type="ECO:0000313" key="1">
    <source>
        <dbReference type="EMBL" id="EEN48145.1"/>
    </source>
</evidence>
<name>C3ZGZ8_BRAFL</name>
<proteinExistence type="predicted"/>